<protein>
    <recommendedName>
        <fullName evidence="5">EF-hand domain-containing protein</fullName>
    </recommendedName>
</protein>
<accession>A0A370NIG5</accession>
<organism evidence="3 4">
    <name type="scientific">Cupriavidus lacunae</name>
    <dbReference type="NCBI Taxonomy" id="2666307"/>
    <lineage>
        <taxon>Bacteria</taxon>
        <taxon>Pseudomonadati</taxon>
        <taxon>Pseudomonadota</taxon>
        <taxon>Betaproteobacteria</taxon>
        <taxon>Burkholderiales</taxon>
        <taxon>Burkholderiaceae</taxon>
        <taxon>Cupriavidus</taxon>
    </lineage>
</organism>
<dbReference type="Proteomes" id="UP000255165">
    <property type="component" value="Unassembled WGS sequence"/>
</dbReference>
<evidence type="ECO:0000256" key="2">
    <source>
        <dbReference type="SAM" id="SignalP"/>
    </source>
</evidence>
<name>A0A370NIG5_9BURK</name>
<feature type="region of interest" description="Disordered" evidence="1">
    <location>
        <begin position="1265"/>
        <end position="1296"/>
    </location>
</feature>
<feature type="region of interest" description="Disordered" evidence="1">
    <location>
        <begin position="257"/>
        <end position="307"/>
    </location>
</feature>
<feature type="region of interest" description="Disordered" evidence="1">
    <location>
        <begin position="1210"/>
        <end position="1240"/>
    </location>
</feature>
<feature type="compositionally biased region" description="Polar residues" evidence="1">
    <location>
        <begin position="266"/>
        <end position="282"/>
    </location>
</feature>
<feature type="region of interest" description="Disordered" evidence="1">
    <location>
        <begin position="45"/>
        <end position="66"/>
    </location>
</feature>
<feature type="region of interest" description="Disordered" evidence="1">
    <location>
        <begin position="2665"/>
        <end position="2685"/>
    </location>
</feature>
<gene>
    <name evidence="3" type="ORF">DN412_37405</name>
</gene>
<feature type="region of interest" description="Disordered" evidence="1">
    <location>
        <begin position="1049"/>
        <end position="1084"/>
    </location>
</feature>
<evidence type="ECO:0000313" key="4">
    <source>
        <dbReference type="Proteomes" id="UP000255165"/>
    </source>
</evidence>
<reference evidence="4" key="1">
    <citation type="submission" date="2018-06" db="EMBL/GenBank/DDBJ databases">
        <authorList>
            <person name="Feng T."/>
            <person name="Jeon C.O."/>
        </authorList>
    </citation>
    <scope>NUCLEOTIDE SEQUENCE [LARGE SCALE GENOMIC DNA]</scope>
    <source>
        <strain evidence="4">S23</strain>
    </source>
</reference>
<evidence type="ECO:0008006" key="5">
    <source>
        <dbReference type="Google" id="ProtNLM"/>
    </source>
</evidence>
<evidence type="ECO:0000313" key="3">
    <source>
        <dbReference type="EMBL" id="RDK05372.1"/>
    </source>
</evidence>
<feature type="chain" id="PRO_5016901214" description="EF-hand domain-containing protein" evidence="2">
    <location>
        <begin position="22"/>
        <end position="2784"/>
    </location>
</feature>
<proteinExistence type="predicted"/>
<keyword evidence="2" id="KW-0732">Signal</keyword>
<keyword evidence="4" id="KW-1185">Reference proteome</keyword>
<dbReference type="EMBL" id="QKWJ01000100">
    <property type="protein sequence ID" value="RDK05372.1"/>
    <property type="molecule type" value="Genomic_DNA"/>
</dbReference>
<evidence type="ECO:0000256" key="1">
    <source>
        <dbReference type="SAM" id="MobiDB-lite"/>
    </source>
</evidence>
<comment type="caution">
    <text evidence="3">The sequence shown here is derived from an EMBL/GenBank/DDBJ whole genome shotgun (WGS) entry which is preliminary data.</text>
</comment>
<feature type="signal peptide" evidence="2">
    <location>
        <begin position="1"/>
        <end position="21"/>
    </location>
</feature>
<sequence length="2784" mass="303070">MPMTRRTFIVSSLAVPAVAAAQSPLAPWSDPDDLAGLRFAEDSTGITITRPPSNKRRLKEKPPADDPRFKGISWRIDRLALGPDATFRLKVAKVGRTTNYVLEASHVRLGNLGKAWHRFTFEKVNDAWRIQMVTNLWTGGETSALSLKSAHRTFEDLARTGLADLGAVCDEPAPLPDCNQAPVDAPFVFSCDGHLVHQAIGQLFEGHLIVQDPLTLEFNPHGVWYLSGGTRGALIANALNAKLQVIVCAWCRQVKKPESDGGESGDTLSESSAASAKGSNAIPSGKKGQRAQRGQSSDQGDRGANDPVFHASAIVDTHAKPHSLTLGSSPSMAIAATDCVTWRYTRRTWRNVPNAWETGSARLASDWNLTLFAKGNVLLGELATRNAVLEVWRATGNALEMSFTGELDTEEMMAHSPMGRIQVRGARDATGSRPPVLILARGPAANAAVPRMKIASIALDLLLLRADLALTDAEYSELRFAPTELKAIYHPDLGIAKASLATLPSYLWLDAHSDPAPLPLARVDLTNARLQVLRSRDLMSLSFLFSGLRFDVFKGKVLLVDTNAGCPILLHADPDDRQDRQRWLWPNVRDTRPVLVAEFPPQHMFEECVFRPDPPALPDVLPKQPTINIPRKVLSSDLGVGPDDTLTVPTEGQAFVDFIKGYSVQDRVVIRRALAKSKVDQERSAGQSPGKKVSFGDFAAAFEIGHTSPDPAARASGASAALAASATVSASSASGPVARPDALPPKPLACSLHDCSLHADLPADQRIYIGPYGMDPDAAAWARRLNLCLQATAVKARVIDMLTLANDLIDGLRTDKQASPANAQGFADRLSGFLTYAREWIKGNKDLNSTAAQSDEEKTRWLERVAEATIPSYQDFRDFYRLEMTRLYFDADYRNIYANRTRYEPKSGADWKPEDAPTNTSAAQIEYVSESGVKADKVRAAARRESVIDRYVDVVTQRTELPARARARLANPSRLAFHMDCAPPRDAHANQSDDRGNWFKSPLPVGASSTHRPFELSTLTDWSNYRMSVCPRAIEVPRFTESGALVREGQVSAKPATDRAKKRKGAQNNAVKSADAKKDASANDQSNAAVDMLRLLQMRSSPTLTAAERLADVEAALKIAPTPLETAVELPARLILSPSQSAVWRTPASKLDWVPSKSHTAPNLVLHQAVPLWTAELLAAYPNPGLRAVYSPDLRPGFVRGALQGRADSNMAPAAVSGPNAPPPRLHTPANLAPPRGPRAPWTLGIEDADPKTSSIALLRNATGATGDVECPPGTTAKPAPPVPDASSTDPASAPDNVMRYPLLDYLCDRKDYKENKETGYGADGIFRTSLDAYDRHELVVLSSAWGLPVRGRREQSGLLQQSQVSSQVELPPEWRPIDIEQSSATYQPRALQLQELRLSALGGTLRHETDFVPPVSARHIAYGPLFDALSIERWQHWTVLGRDVHAEVVYKGFLFPIGHRASLVKQTERVFLRRKDCERVRAWLRQRMFIRISEPDKLFPARGHPNAGRQFPPKLVHMLTQTTPDIVDPTEDSMNPVAANPSPAGRLFVDEPGLVFWPRTARIEGTDVLFDMMFDTAVTQAPLIFVDNVAANRNALLQRLIAYYNGASGPNLPDGIRSPDNFDASDDHARIDIPLVDQKVHLRTLDFGGQAVRYCDETKPGRSSHKTICWTLKASGGASIVPAKNDPNASNFEGRNIYFDDPTLAAADQPPFYPMMETARIRLDQVERIVNGGQQLAVVQFDGFYVANGFPSVGPKDTAEDKGGDATQTAAAPPYLDSREIYLNIVNDVSFSAGTSGDRTGAVMHPNMPLAGLSRTCGPLGGARGRSSDGSRKPGMLFSIAKNYTIPRKPAPAPAHALAFPQHVARVAFDNGNAGTAGNNDEAKAAMKQVFANFFNDDTKLLGVVTLKDLASYLVADVASEYLPKLRDTVEYTLAGMQATSDSVNTLVVGPLRDIVRVQRQKWLDVADRLKVPGSEGTPLAISVRDVFPDVDSALSDLLAALIDANEAGKASQSVRMASELAVVYECGRRLVDAIARVMANPLDRVMLRLEQGLKAFLDKLGPDVFDKFKNQKQLEPLIDWLGSVSQVPPPGSADFFQLLPVLMPPLSDARTGFIGLGADRPGPDEANEAIRKARHTLSKYPDKVSAHLTATFNMALNPPLQPAPPPKGPAELARNCWLDMLKEAKATLSDALKDLNDGPNKNPAILAAKQLLNRAAEFVKMLIDNANQQNVIATSGRRDIALLRLYALLRTVDMVRELREGRLDPFQGITRFTQEVLPLFVPVDAFALPSLKDAGRDIADRLGDLSKQLQTWRNETGGKFKLSDDGCSRCEGVPDLPEATGDSPGVLTESFRELLSKLDAKLKELGASQDLKALPDLKSQVDAVERSIHSSLCDLECALRLWSYGLDQIGSIDWKAPLNAKSEAEALASLQLEPISVTISQASSAMQMAVGSAYDAIDRLAALSTDAANKLLSKALFDAANAVLKKALSLLKDVNESVCNSAIDLVNATRPNAAKKDTIAQVQGRNANAIQAASDALDKCQTLDDLKNNKSLRIDLIVISLSGTPEQFAAQVAIGMLPNRLIEQMMLYRDNVLASASEIVHKFSTTMAFQLFSKAARGGLQPLDPSVTTIYKTLYDYRNDTWRKLSGTNLALNATGLLVAPDEPPNYYPSPKDKGPLPYAPSETTDQLARDLQSLDNLQFVLSPTDPLPEPAFRYVVGLLQGWQNGSATPLRIAQQLKSLSIEALRSQLLAMFDFGAMRDAIESQIKLLVPSRMTTSFDFAA</sequence>